<evidence type="ECO:0000256" key="4">
    <source>
        <dbReference type="ARBA" id="ARBA00023172"/>
    </source>
</evidence>
<keyword evidence="9" id="KW-1185">Reference proteome</keyword>
<evidence type="ECO:0000256" key="3">
    <source>
        <dbReference type="ARBA" id="ARBA00023125"/>
    </source>
</evidence>
<evidence type="ECO:0000256" key="2">
    <source>
        <dbReference type="ARBA" id="ARBA00022908"/>
    </source>
</evidence>
<dbReference type="Gene3D" id="1.10.443.10">
    <property type="entry name" value="Intergrase catalytic core"/>
    <property type="match status" value="1"/>
</dbReference>
<dbReference type="Pfam" id="PF13495">
    <property type="entry name" value="Phage_int_SAM_4"/>
    <property type="match status" value="1"/>
</dbReference>
<keyword evidence="2" id="KW-0229">DNA integration</keyword>
<dbReference type="Pfam" id="PF00589">
    <property type="entry name" value="Phage_integrase"/>
    <property type="match status" value="1"/>
</dbReference>
<keyword evidence="3 5" id="KW-0238">DNA-binding</keyword>
<feature type="domain" description="Tyr recombinase" evidence="6">
    <location>
        <begin position="190"/>
        <end position="362"/>
    </location>
</feature>
<feature type="domain" description="Core-binding (CB)" evidence="7">
    <location>
        <begin position="90"/>
        <end position="173"/>
    </location>
</feature>
<dbReference type="Gene3D" id="1.10.150.130">
    <property type="match status" value="1"/>
</dbReference>
<dbReference type="NCBIfam" id="NF040815">
    <property type="entry name" value="recomb_XerA_Arch"/>
    <property type="match status" value="1"/>
</dbReference>
<evidence type="ECO:0000313" key="9">
    <source>
        <dbReference type="Proteomes" id="UP001165488"/>
    </source>
</evidence>
<protein>
    <submittedName>
        <fullName evidence="8">Site-specific integrase</fullName>
    </submittedName>
</protein>
<dbReference type="InterPro" id="IPR010998">
    <property type="entry name" value="Integrase_recombinase_N"/>
</dbReference>
<evidence type="ECO:0000259" key="6">
    <source>
        <dbReference type="PROSITE" id="PS51898"/>
    </source>
</evidence>
<dbReference type="InterPro" id="IPR004107">
    <property type="entry name" value="Integrase_SAM-like_N"/>
</dbReference>
<comment type="caution">
    <text evidence="8">The sequence shown here is derived from an EMBL/GenBank/DDBJ whole genome shotgun (WGS) entry which is preliminary data.</text>
</comment>
<dbReference type="PROSITE" id="PS51898">
    <property type="entry name" value="TYR_RECOMBINASE"/>
    <property type="match status" value="1"/>
</dbReference>
<dbReference type="EMBL" id="JAKZGS010000004">
    <property type="protein sequence ID" value="MCH7397745.1"/>
    <property type="molecule type" value="Genomic_DNA"/>
</dbReference>
<dbReference type="InterPro" id="IPR013762">
    <property type="entry name" value="Integrase-like_cat_sf"/>
</dbReference>
<proteinExistence type="inferred from homology"/>
<dbReference type="SUPFAM" id="SSF56349">
    <property type="entry name" value="DNA breaking-rejoining enzymes"/>
    <property type="match status" value="1"/>
</dbReference>
<evidence type="ECO:0000259" key="7">
    <source>
        <dbReference type="PROSITE" id="PS51900"/>
    </source>
</evidence>
<dbReference type="InterPro" id="IPR050090">
    <property type="entry name" value="Tyrosine_recombinase_XerCD"/>
</dbReference>
<reference evidence="8" key="1">
    <citation type="submission" date="2022-03" db="EMBL/GenBank/DDBJ databases">
        <title>De novo assembled genomes of Belliella spp. (Cyclobacteriaceae) strains.</title>
        <authorList>
            <person name="Szabo A."/>
            <person name="Korponai K."/>
            <person name="Felfoldi T."/>
        </authorList>
    </citation>
    <scope>NUCLEOTIDE SEQUENCE</scope>
    <source>
        <strain evidence="8">DSM 107340</strain>
    </source>
</reference>
<gene>
    <name evidence="8" type="ORF">MM236_07090</name>
</gene>
<organism evidence="8 9">
    <name type="scientific">Belliella calami</name>
    <dbReference type="NCBI Taxonomy" id="2923436"/>
    <lineage>
        <taxon>Bacteria</taxon>
        <taxon>Pseudomonadati</taxon>
        <taxon>Bacteroidota</taxon>
        <taxon>Cytophagia</taxon>
        <taxon>Cytophagales</taxon>
        <taxon>Cyclobacteriaceae</taxon>
        <taxon>Belliella</taxon>
    </lineage>
</organism>
<accession>A0ABS9UMA0</accession>
<name>A0ABS9UMA0_9BACT</name>
<sequence length="369" mass="43170">MKQLVLKNDYMGKNPIIRIEFPYDFELKEMVKQFPGCNWDTKKKVWWVSYADERITEMIGFFEGKVSLDYRALKKVEIPKIPPGLPHLTASQGIEIGKFEDWMRNKRYSKSTVKTYKDAVRIFLRFLSNKAIEEIENEDLEKFNKEYILAKGYSSSYQNQVVNGIKLFFQNRRGIKFNPEIVYRPKREKLLPNVLSKEEVSKILNAPTNLKHRLMLMFLYACGLRRGELLALKFQHIQRERGLLLVKQAKGKKDRVVTLPAPLILELEKYYKAYKPKEYIFEGQKGGSYSEKSLAEVLKNAVKKAGIKKTVTPHWLRHSYATHLLERGTDLRYIQELLGHKSSKTTEIYTHVSQKSIQQITSPLEDLDL</sequence>
<evidence type="ECO:0000256" key="1">
    <source>
        <dbReference type="ARBA" id="ARBA00008857"/>
    </source>
</evidence>
<dbReference type="Proteomes" id="UP001165488">
    <property type="component" value="Unassembled WGS sequence"/>
</dbReference>
<comment type="similarity">
    <text evidence="1">Belongs to the 'phage' integrase family.</text>
</comment>
<dbReference type="PANTHER" id="PTHR30349">
    <property type="entry name" value="PHAGE INTEGRASE-RELATED"/>
    <property type="match status" value="1"/>
</dbReference>
<dbReference type="InterPro" id="IPR011010">
    <property type="entry name" value="DNA_brk_join_enz"/>
</dbReference>
<dbReference type="RefSeq" id="WP_241274257.1">
    <property type="nucleotide sequence ID" value="NZ_JAKZGS010000004.1"/>
</dbReference>
<dbReference type="InterPro" id="IPR002104">
    <property type="entry name" value="Integrase_catalytic"/>
</dbReference>
<evidence type="ECO:0000313" key="8">
    <source>
        <dbReference type="EMBL" id="MCH7397745.1"/>
    </source>
</evidence>
<evidence type="ECO:0000256" key="5">
    <source>
        <dbReference type="PROSITE-ProRule" id="PRU01248"/>
    </source>
</evidence>
<keyword evidence="4" id="KW-0233">DNA recombination</keyword>
<dbReference type="PANTHER" id="PTHR30349:SF64">
    <property type="entry name" value="PROPHAGE INTEGRASE INTD-RELATED"/>
    <property type="match status" value="1"/>
</dbReference>
<dbReference type="PROSITE" id="PS51900">
    <property type="entry name" value="CB"/>
    <property type="match status" value="1"/>
</dbReference>
<dbReference type="InterPro" id="IPR044068">
    <property type="entry name" value="CB"/>
</dbReference>